<accession>A0A098S808</accession>
<dbReference type="AlphaFoldDB" id="A0A098S808"/>
<evidence type="ECO:0000313" key="1">
    <source>
        <dbReference type="EMBL" id="KGE88709.1"/>
    </source>
</evidence>
<reference evidence="1 2" key="1">
    <citation type="journal article" date="2014" name="Int. J. Syst. Evol. Microbiol.">
        <title>Phaeodactylibacter xiamenensis gen. nov., sp. nov., a member of the family Saprospiraceae isolated from the marine alga Phaeodactylum tricornutum.</title>
        <authorList>
            <person name="Chen Z.Jr."/>
            <person name="Lei X."/>
            <person name="Lai Q."/>
            <person name="Li Y."/>
            <person name="Zhang B."/>
            <person name="Zhang J."/>
            <person name="Zhang H."/>
            <person name="Yang L."/>
            <person name="Zheng W."/>
            <person name="Tian Y."/>
            <person name="Yu Z."/>
            <person name="Xu H.Jr."/>
            <person name="Zheng T."/>
        </authorList>
    </citation>
    <scope>NUCLEOTIDE SEQUENCE [LARGE SCALE GENOMIC DNA]</scope>
    <source>
        <strain evidence="1 2">KD52</strain>
    </source>
</reference>
<sequence>MEQWYLLLTREKLPQQAQVEQWPIQQDHCLQRVVLDDLFQDCWYNHLNRSKPAYRQLDNLQLGQSLQLLSRMEREGEPLVAALNVSSLTFRGKI</sequence>
<protein>
    <submittedName>
        <fullName evidence="1">Uncharacterized protein</fullName>
    </submittedName>
</protein>
<organism evidence="1 2">
    <name type="scientific">Phaeodactylibacter xiamenensis</name>
    <dbReference type="NCBI Taxonomy" id="1524460"/>
    <lineage>
        <taxon>Bacteria</taxon>
        <taxon>Pseudomonadati</taxon>
        <taxon>Bacteroidota</taxon>
        <taxon>Saprospiria</taxon>
        <taxon>Saprospirales</taxon>
        <taxon>Haliscomenobacteraceae</taxon>
        <taxon>Phaeodactylibacter</taxon>
    </lineage>
</organism>
<evidence type="ECO:0000313" key="2">
    <source>
        <dbReference type="Proteomes" id="UP000029736"/>
    </source>
</evidence>
<proteinExistence type="predicted"/>
<dbReference type="EMBL" id="JPOS01000018">
    <property type="protein sequence ID" value="KGE88709.1"/>
    <property type="molecule type" value="Genomic_DNA"/>
</dbReference>
<dbReference type="Proteomes" id="UP000029736">
    <property type="component" value="Unassembled WGS sequence"/>
</dbReference>
<gene>
    <name evidence="1" type="ORF">IX84_08615</name>
</gene>
<keyword evidence="2" id="KW-1185">Reference proteome</keyword>
<comment type="caution">
    <text evidence="1">The sequence shown here is derived from an EMBL/GenBank/DDBJ whole genome shotgun (WGS) entry which is preliminary data.</text>
</comment>
<name>A0A098S808_9BACT</name>